<dbReference type="eggNOG" id="arCOG04507">
    <property type="taxonomic scope" value="Archaea"/>
</dbReference>
<dbReference type="SMART" id="SM00746">
    <property type="entry name" value="TRASH"/>
    <property type="match status" value="1"/>
</dbReference>
<evidence type="ECO:0000259" key="1">
    <source>
        <dbReference type="SMART" id="SM00746"/>
    </source>
</evidence>
<dbReference type="GO" id="GO:0016491">
    <property type="term" value="F:oxidoreductase activity"/>
    <property type="evidence" value="ECO:0007669"/>
    <property type="project" value="InterPro"/>
</dbReference>
<dbReference type="STRING" id="304371.MCP_0404"/>
<name>D1YVK4_METPS</name>
<evidence type="ECO:0000313" key="3">
    <source>
        <dbReference type="Proteomes" id="UP000001882"/>
    </source>
</evidence>
<dbReference type="InterPro" id="IPR011017">
    <property type="entry name" value="TRASH_dom"/>
</dbReference>
<reference evidence="3" key="3">
    <citation type="journal article" date="2011" name="PLoS ONE">
        <title>Genome sequence of a mesophilic hydrogenotrophic methanogen Methanocella paludicola, the first cultivated representative of the order Methanocellales.</title>
        <authorList>
            <person name="Sakai S."/>
            <person name="Takaki Y."/>
            <person name="Shimamura S."/>
            <person name="Sekine M."/>
            <person name="Tajima T."/>
            <person name="Kosugi H."/>
            <person name="Ichikawa N."/>
            <person name="Tasumi E."/>
            <person name="Hiraki A.T."/>
            <person name="Shimizu A."/>
            <person name="Kato Y."/>
            <person name="Nishiko R."/>
            <person name="Mori K."/>
            <person name="Fujita N."/>
            <person name="Imachi H."/>
            <person name="Takai K."/>
        </authorList>
    </citation>
    <scope>NUCLEOTIDE SEQUENCE [LARGE SCALE GENOMIC DNA]</scope>
    <source>
        <strain evidence="3">DSM 17711 / JCM 13418 / NBRC 101707 / SANAE</strain>
    </source>
</reference>
<dbReference type="RefSeq" id="WP_012899156.1">
    <property type="nucleotide sequence ID" value="NC_013665.1"/>
</dbReference>
<dbReference type="InterPro" id="IPR012348">
    <property type="entry name" value="RNR-like"/>
</dbReference>
<proteinExistence type="predicted"/>
<protein>
    <recommendedName>
        <fullName evidence="1">TRASH domain-containing protein</fullName>
    </recommendedName>
</protein>
<feature type="domain" description="TRASH" evidence="1">
    <location>
        <begin position="5"/>
        <end position="43"/>
    </location>
</feature>
<dbReference type="Proteomes" id="UP000001882">
    <property type="component" value="Chromosome"/>
</dbReference>
<dbReference type="KEGG" id="mpd:MCP_0404"/>
<dbReference type="InParanoid" id="D1YVK4"/>
<evidence type="ECO:0000313" key="2">
    <source>
        <dbReference type="EMBL" id="BAI60476.1"/>
    </source>
</evidence>
<sequence length="50" mass="5902">MMVKDPVCHMNVNEEKPGAKENFHGKTYFFCSNKCKATFDKNRDRFAKEE</sequence>
<dbReference type="AlphaFoldDB" id="D1YVK4"/>
<reference evidence="2 3" key="2">
    <citation type="journal article" date="2008" name="Int. J. Syst. Evol. Microbiol.">
        <title>Methanocella paludicola gen. nov., sp. nov., a methane-producing archaeon, the first isolate of the lineage 'Rice Cluster I', and proposal of the new archaeal order Methanocellales ord. nov.</title>
        <authorList>
            <person name="Sakai S."/>
            <person name="Imachi H."/>
            <person name="Hanada S."/>
            <person name="Ohashi A."/>
            <person name="Harada H."/>
            <person name="Kamagata Y."/>
        </authorList>
    </citation>
    <scope>NUCLEOTIDE SEQUENCE [LARGE SCALE GENOMIC DNA]</scope>
    <source>
        <strain evidence="3">DSM 17711 / JCM 13418 / NBRC 101707 / SANAE</strain>
    </source>
</reference>
<reference evidence="2 3" key="1">
    <citation type="journal article" date="2007" name="Appl. Environ. Microbiol.">
        <title>Isolation of key methanogens for global methane emission from rice paddy fields: a novel isolate affiliated with the clone cluster rice cluster I.</title>
        <authorList>
            <person name="Sakai S."/>
            <person name="Imachi H."/>
            <person name="Sekiguchi Y."/>
            <person name="Ohashi A."/>
            <person name="Harada H."/>
            <person name="Kamagata Y."/>
        </authorList>
    </citation>
    <scope>NUCLEOTIDE SEQUENCE [LARGE SCALE GENOMIC DNA]</scope>
    <source>
        <strain evidence="3">DSM 17711 / JCM 13418 / NBRC 101707 / SANAE</strain>
    </source>
</reference>
<accession>D1YVK4</accession>
<organism evidence="2 3">
    <name type="scientific">Methanocella paludicola (strain DSM 17711 / JCM 13418 / NBRC 101707 / SANAE)</name>
    <dbReference type="NCBI Taxonomy" id="304371"/>
    <lineage>
        <taxon>Archaea</taxon>
        <taxon>Methanobacteriati</taxon>
        <taxon>Methanobacteriota</taxon>
        <taxon>Stenosarchaea group</taxon>
        <taxon>Methanomicrobia</taxon>
        <taxon>Methanocellales</taxon>
        <taxon>Methanocellaceae</taxon>
        <taxon>Methanocella</taxon>
    </lineage>
</organism>
<dbReference type="GeneID" id="8680505"/>
<keyword evidence="3" id="KW-1185">Reference proteome</keyword>
<dbReference type="InterPro" id="IPR009078">
    <property type="entry name" value="Ferritin-like_SF"/>
</dbReference>
<dbReference type="Pfam" id="PF04945">
    <property type="entry name" value="YHS"/>
    <property type="match status" value="1"/>
</dbReference>
<dbReference type="Gene3D" id="1.10.620.20">
    <property type="entry name" value="Ribonucleotide Reductase, subunit A"/>
    <property type="match status" value="1"/>
</dbReference>
<gene>
    <name evidence="2" type="ordered locus">MCP_0404</name>
</gene>
<dbReference type="SUPFAM" id="SSF47240">
    <property type="entry name" value="Ferritin-like"/>
    <property type="match status" value="1"/>
</dbReference>
<dbReference type="EMBL" id="AP011532">
    <property type="protein sequence ID" value="BAI60476.1"/>
    <property type="molecule type" value="Genomic_DNA"/>
</dbReference>
<dbReference type="InterPro" id="IPR007029">
    <property type="entry name" value="YHS_dom"/>
</dbReference>